<dbReference type="PRINTS" id="PR00039">
    <property type="entry name" value="HTHLYSR"/>
</dbReference>
<dbReference type="OrthoDB" id="9791253at2"/>
<reference evidence="6 8" key="1">
    <citation type="submission" date="2015-10" db="EMBL/GenBank/DDBJ databases">
        <title>Draft genome of Bosea thiooxidans.</title>
        <authorList>
            <person name="Wang X."/>
        </authorList>
    </citation>
    <scope>NUCLEOTIDE SEQUENCE [LARGE SCALE GENOMIC DNA]</scope>
    <source>
        <strain evidence="6 8">CGMCC 9174</strain>
    </source>
</reference>
<dbReference type="PANTHER" id="PTHR30579:SF8">
    <property type="entry name" value="HTH-TYPE TRANSCRIPTIONAL REGULATOR HDFR"/>
    <property type="match status" value="1"/>
</dbReference>
<dbReference type="GO" id="GO:0003677">
    <property type="term" value="F:DNA binding"/>
    <property type="evidence" value="ECO:0007669"/>
    <property type="project" value="UniProtKB-KW"/>
</dbReference>
<dbReference type="Proteomes" id="UP000051562">
    <property type="component" value="Unassembled WGS sequence"/>
</dbReference>
<dbReference type="PROSITE" id="PS50931">
    <property type="entry name" value="HTH_LYSR"/>
    <property type="match status" value="1"/>
</dbReference>
<dbReference type="InterPro" id="IPR000847">
    <property type="entry name" value="LysR_HTH_N"/>
</dbReference>
<dbReference type="PANTHER" id="PTHR30579">
    <property type="entry name" value="TRANSCRIPTIONAL REGULATOR"/>
    <property type="match status" value="1"/>
</dbReference>
<evidence type="ECO:0000313" key="9">
    <source>
        <dbReference type="Proteomes" id="UP000190130"/>
    </source>
</evidence>
<evidence type="ECO:0000256" key="1">
    <source>
        <dbReference type="ARBA" id="ARBA00009437"/>
    </source>
</evidence>
<keyword evidence="2" id="KW-0805">Transcription regulation</keyword>
<dbReference type="FunFam" id="1.10.10.10:FF:000001">
    <property type="entry name" value="LysR family transcriptional regulator"/>
    <property type="match status" value="1"/>
</dbReference>
<dbReference type="AlphaFoldDB" id="A0A0Q3T4I0"/>
<reference evidence="7 9" key="2">
    <citation type="submission" date="2017-02" db="EMBL/GenBank/DDBJ databases">
        <authorList>
            <person name="Peterson S.W."/>
        </authorList>
    </citation>
    <scope>NUCLEOTIDE SEQUENCE [LARGE SCALE GENOMIC DNA]</scope>
    <source>
        <strain evidence="7 9">DSM 9653</strain>
    </source>
</reference>
<evidence type="ECO:0000256" key="4">
    <source>
        <dbReference type="ARBA" id="ARBA00023163"/>
    </source>
</evidence>
<dbReference type="RefSeq" id="WP_055726475.1">
    <property type="nucleotide sequence ID" value="NZ_FUYX01000014.1"/>
</dbReference>
<sequence length="285" mass="31347">MDIELARTFLEIVRVRSFVRAAEQLNVSQTTVSARVRTLEQQLGRPLFVRNKNGASLTPAGEQFLRYAPMFVQLWQRARHQVAVPPGRRAVLSIGGELSLWHPWLVDWLHWMRKAAPDIALRVEVGLPESLTHQVSTGALDLAVMYQPQRRPGARVELLLEEKLVLVSTNEAGTAGADNYVYVDWGPDFAQHHELSFPEENNPGLFVSLGPLALSYILEVGGSGYFRQRVVAPHIAAGRLHLVSGAPSFFYPVYAVCSEQADDELMAVALAGLRSIAAAGASETG</sequence>
<protein>
    <submittedName>
        <fullName evidence="7">DNA-binding transcriptional regulator, LysR family</fullName>
    </submittedName>
    <submittedName>
        <fullName evidence="6">LysR family transcriptional regulator</fullName>
    </submittedName>
</protein>
<evidence type="ECO:0000313" key="7">
    <source>
        <dbReference type="EMBL" id="SKC10427.1"/>
    </source>
</evidence>
<evidence type="ECO:0000256" key="2">
    <source>
        <dbReference type="ARBA" id="ARBA00023015"/>
    </source>
</evidence>
<dbReference type="Gene3D" id="3.40.190.10">
    <property type="entry name" value="Periplasmic binding protein-like II"/>
    <property type="match status" value="2"/>
</dbReference>
<dbReference type="InterPro" id="IPR005119">
    <property type="entry name" value="LysR_subst-bd"/>
</dbReference>
<dbReference type="SUPFAM" id="SSF53850">
    <property type="entry name" value="Periplasmic binding protein-like II"/>
    <property type="match status" value="1"/>
</dbReference>
<dbReference type="InterPro" id="IPR050176">
    <property type="entry name" value="LTTR"/>
</dbReference>
<accession>A0A0Q3T4I0</accession>
<dbReference type="GO" id="GO:0003700">
    <property type="term" value="F:DNA-binding transcription factor activity"/>
    <property type="evidence" value="ECO:0007669"/>
    <property type="project" value="InterPro"/>
</dbReference>
<dbReference type="Pfam" id="PF03466">
    <property type="entry name" value="LysR_substrate"/>
    <property type="match status" value="1"/>
</dbReference>
<dbReference type="EMBL" id="FUYX01000014">
    <property type="protein sequence ID" value="SKC10427.1"/>
    <property type="molecule type" value="Genomic_DNA"/>
</dbReference>
<comment type="similarity">
    <text evidence="1">Belongs to the LysR transcriptional regulatory family.</text>
</comment>
<proteinExistence type="inferred from homology"/>
<evidence type="ECO:0000313" key="6">
    <source>
        <dbReference type="EMBL" id="KQK32530.1"/>
    </source>
</evidence>
<keyword evidence="8" id="KW-1185">Reference proteome</keyword>
<dbReference type="Proteomes" id="UP000190130">
    <property type="component" value="Unassembled WGS sequence"/>
</dbReference>
<evidence type="ECO:0000313" key="8">
    <source>
        <dbReference type="Proteomes" id="UP000051562"/>
    </source>
</evidence>
<organism evidence="6 8">
    <name type="scientific">Bosea thiooxidans</name>
    <dbReference type="NCBI Taxonomy" id="53254"/>
    <lineage>
        <taxon>Bacteria</taxon>
        <taxon>Pseudomonadati</taxon>
        <taxon>Pseudomonadota</taxon>
        <taxon>Alphaproteobacteria</taxon>
        <taxon>Hyphomicrobiales</taxon>
        <taxon>Boseaceae</taxon>
        <taxon>Bosea</taxon>
    </lineage>
</organism>
<gene>
    <name evidence="6" type="ORF">ARD30_00125</name>
    <name evidence="7" type="ORF">SAMN05660750_04268</name>
</gene>
<name>A0A0Q3T4I0_9HYPH</name>
<dbReference type="InterPro" id="IPR036388">
    <property type="entry name" value="WH-like_DNA-bd_sf"/>
</dbReference>
<dbReference type="SUPFAM" id="SSF46785">
    <property type="entry name" value="Winged helix' DNA-binding domain"/>
    <property type="match status" value="1"/>
</dbReference>
<dbReference type="EMBL" id="LMAR01000001">
    <property type="protein sequence ID" value="KQK32530.1"/>
    <property type="molecule type" value="Genomic_DNA"/>
</dbReference>
<keyword evidence="4" id="KW-0804">Transcription</keyword>
<dbReference type="Gene3D" id="1.10.10.10">
    <property type="entry name" value="Winged helix-like DNA-binding domain superfamily/Winged helix DNA-binding domain"/>
    <property type="match status" value="1"/>
</dbReference>
<evidence type="ECO:0000256" key="3">
    <source>
        <dbReference type="ARBA" id="ARBA00023125"/>
    </source>
</evidence>
<keyword evidence="3 7" id="KW-0238">DNA-binding</keyword>
<dbReference type="InterPro" id="IPR036390">
    <property type="entry name" value="WH_DNA-bd_sf"/>
</dbReference>
<evidence type="ECO:0000259" key="5">
    <source>
        <dbReference type="PROSITE" id="PS50931"/>
    </source>
</evidence>
<dbReference type="STRING" id="53254.SAMN05660750_04268"/>
<dbReference type="Pfam" id="PF00126">
    <property type="entry name" value="HTH_1"/>
    <property type="match status" value="1"/>
</dbReference>
<feature type="domain" description="HTH lysR-type" evidence="5">
    <location>
        <begin position="1"/>
        <end position="58"/>
    </location>
</feature>